<evidence type="ECO:0000256" key="1">
    <source>
        <dbReference type="ARBA" id="ARBA00001974"/>
    </source>
</evidence>
<proteinExistence type="predicted"/>
<reference evidence="8" key="1">
    <citation type="journal article" date="2020" name="Nature">
        <title>Giant virus diversity and host interactions through global metagenomics.</title>
        <authorList>
            <person name="Schulz F."/>
            <person name="Roux S."/>
            <person name="Paez-Espino D."/>
            <person name="Jungbluth S."/>
            <person name="Walsh D.A."/>
            <person name="Denef V.J."/>
            <person name="McMahon K.D."/>
            <person name="Konstantinidis K.T."/>
            <person name="Eloe-Fadrosh E.A."/>
            <person name="Kyrpides N.C."/>
            <person name="Woyke T."/>
        </authorList>
    </citation>
    <scope>NUCLEOTIDE SEQUENCE</scope>
    <source>
        <strain evidence="8">GVMAG-M-3300018428-16</strain>
    </source>
</reference>
<dbReference type="InterPro" id="IPR017905">
    <property type="entry name" value="ERV/ALR_sulphydryl_oxidase"/>
</dbReference>
<evidence type="ECO:0000256" key="6">
    <source>
        <dbReference type="ARBA" id="ARBA00023157"/>
    </source>
</evidence>
<keyword evidence="6" id="KW-1015">Disulfide bond</keyword>
<dbReference type="SUPFAM" id="SSF69000">
    <property type="entry name" value="FAD-dependent thiol oxidase"/>
    <property type="match status" value="1"/>
</dbReference>
<dbReference type="Pfam" id="PF04777">
    <property type="entry name" value="Evr1_Alr"/>
    <property type="match status" value="1"/>
</dbReference>
<feature type="domain" description="ERV/ALR sulfhydryl oxidase" evidence="7">
    <location>
        <begin position="1"/>
        <end position="98"/>
    </location>
</feature>
<dbReference type="Gene3D" id="1.20.120.310">
    <property type="entry name" value="ERV/ALR sulfhydryl oxidase domain"/>
    <property type="match status" value="1"/>
</dbReference>
<sequence length="150" mass="18134">MTEWTHATWNLFHCLPEKIKDEEFPHIKNDLIHYIKGICFRLPCPECAHHASMTMNNIKTSNVNTPDDLKNIIFIFHNNVNKRTKKRIFEKDVLEQYKSLNFYEVLNKFFDSFNKSSRGNFQFMSESYNRLQFTNTFKVFMKQNIHRFNI</sequence>
<dbReference type="AlphaFoldDB" id="A0A6C0BU66"/>
<accession>A0A6C0BU66</accession>
<evidence type="ECO:0000256" key="5">
    <source>
        <dbReference type="ARBA" id="ARBA00023002"/>
    </source>
</evidence>
<comment type="cofactor">
    <cofactor evidence="1">
        <name>FAD</name>
        <dbReference type="ChEBI" id="CHEBI:57692"/>
    </cofactor>
</comment>
<dbReference type="GO" id="GO:0016972">
    <property type="term" value="F:thiol oxidase activity"/>
    <property type="evidence" value="ECO:0007669"/>
    <property type="project" value="UniProtKB-EC"/>
</dbReference>
<evidence type="ECO:0000259" key="7">
    <source>
        <dbReference type="PROSITE" id="PS51324"/>
    </source>
</evidence>
<evidence type="ECO:0000256" key="4">
    <source>
        <dbReference type="ARBA" id="ARBA00022827"/>
    </source>
</evidence>
<keyword evidence="3" id="KW-0285">Flavoprotein</keyword>
<name>A0A6C0BU66_9ZZZZ</name>
<keyword evidence="5" id="KW-0560">Oxidoreductase</keyword>
<evidence type="ECO:0000256" key="3">
    <source>
        <dbReference type="ARBA" id="ARBA00022630"/>
    </source>
</evidence>
<dbReference type="EC" id="1.8.3.2" evidence="2"/>
<evidence type="ECO:0000256" key="2">
    <source>
        <dbReference type="ARBA" id="ARBA00012512"/>
    </source>
</evidence>
<dbReference type="EMBL" id="MN739240">
    <property type="protein sequence ID" value="QHS95114.1"/>
    <property type="molecule type" value="Genomic_DNA"/>
</dbReference>
<evidence type="ECO:0000313" key="8">
    <source>
        <dbReference type="EMBL" id="QHS95114.1"/>
    </source>
</evidence>
<organism evidence="8">
    <name type="scientific">viral metagenome</name>
    <dbReference type="NCBI Taxonomy" id="1070528"/>
    <lineage>
        <taxon>unclassified sequences</taxon>
        <taxon>metagenomes</taxon>
        <taxon>organismal metagenomes</taxon>
    </lineage>
</organism>
<dbReference type="InterPro" id="IPR036774">
    <property type="entry name" value="ERV/ALR_sulphydryl_oxid_sf"/>
</dbReference>
<keyword evidence="4" id="KW-0274">FAD</keyword>
<dbReference type="PROSITE" id="PS51324">
    <property type="entry name" value="ERV_ALR"/>
    <property type="match status" value="1"/>
</dbReference>
<protein>
    <recommendedName>
        <fullName evidence="2">thiol oxidase</fullName>
        <ecNumber evidence="2">1.8.3.2</ecNumber>
    </recommendedName>
</protein>